<evidence type="ECO:0000259" key="7">
    <source>
        <dbReference type="PROSITE" id="PS51767"/>
    </source>
</evidence>
<comment type="similarity">
    <text evidence="1">Belongs to the peptidase A1 family.</text>
</comment>
<keyword evidence="9" id="KW-1185">Reference proteome</keyword>
<name>A0AAV8EUX2_9POAL</name>
<dbReference type="GO" id="GO:0006508">
    <property type="term" value="P:proteolysis"/>
    <property type="evidence" value="ECO:0007669"/>
    <property type="project" value="UniProtKB-KW"/>
</dbReference>
<dbReference type="EMBL" id="JAMFTS010000002">
    <property type="protein sequence ID" value="KAJ4783306.1"/>
    <property type="molecule type" value="Genomic_DNA"/>
</dbReference>
<evidence type="ECO:0000313" key="8">
    <source>
        <dbReference type="EMBL" id="KAJ4783306.1"/>
    </source>
</evidence>
<dbReference type="Pfam" id="PF14541">
    <property type="entry name" value="TAXi_C"/>
    <property type="match status" value="1"/>
</dbReference>
<dbReference type="InterPro" id="IPR032799">
    <property type="entry name" value="TAXi_C"/>
</dbReference>
<evidence type="ECO:0000313" key="9">
    <source>
        <dbReference type="Proteomes" id="UP001140206"/>
    </source>
</evidence>
<keyword evidence="2 8" id="KW-0645">Protease</keyword>
<evidence type="ECO:0000256" key="5">
    <source>
        <dbReference type="ARBA" id="ARBA00023180"/>
    </source>
</evidence>
<dbReference type="InterPro" id="IPR034161">
    <property type="entry name" value="Pepsin-like_plant"/>
</dbReference>
<gene>
    <name evidence="8" type="ORF">LUZ62_034552</name>
</gene>
<dbReference type="GO" id="GO:0005576">
    <property type="term" value="C:extracellular region"/>
    <property type="evidence" value="ECO:0007669"/>
    <property type="project" value="TreeGrafter"/>
</dbReference>
<reference evidence="8" key="1">
    <citation type="submission" date="2022-08" db="EMBL/GenBank/DDBJ databases">
        <authorList>
            <person name="Marques A."/>
        </authorList>
    </citation>
    <scope>NUCLEOTIDE SEQUENCE</scope>
    <source>
        <strain evidence="8">RhyPub2mFocal</strain>
        <tissue evidence="8">Leaves</tissue>
    </source>
</reference>
<sequence length="481" mass="53076">MSLSLKTLHDMESSQIFNQHLISYSVLIFLPVLLATSQIIPPTKHGFSLNLIDPLSPLSPFFNPNLTDTERFNRILKSDRGRLRYLTSLNAGTTNFPIDPTEIQPGLSSHDLSYMVMTGIGTGAAFQNYYLHLDTGSSLTWIQCEPCHPCFQQQQPIFNPLNSPSYLSLMAFHPYCRSPDYQPGPNGLCHFSMFYADGTSANGILSSETFTFPSSQGGNIQVPNVVFGCTHLTDTDYPLGGPVGIFGLDLEQESFISQPSCAPVTGLRFSYCLVEPGSNIPMALRFGADITWPPVARVQQTQILRFSTGPKQYYVNLTGISIDDTSIYFAPGTFDRRPSGGGGFVLDSGSHFTYLPELAYRIVRNALVLHFQARHLMPLVPGGDEDVGLDLCYDLLPNVDPKDLLPSMTFHFAGADLPLFYEQVFHVDLHQQQFCLAMLPETDVRAPGILGAFQQVNTQFEFDTSNGGILRMATVDCAHGV</sequence>
<dbReference type="PANTHER" id="PTHR47967">
    <property type="entry name" value="OS07G0603500 PROTEIN-RELATED"/>
    <property type="match status" value="1"/>
</dbReference>
<proteinExistence type="inferred from homology"/>
<keyword evidence="6" id="KW-0812">Transmembrane</keyword>
<evidence type="ECO:0000256" key="4">
    <source>
        <dbReference type="ARBA" id="ARBA00022801"/>
    </source>
</evidence>
<dbReference type="InterPro" id="IPR021109">
    <property type="entry name" value="Peptidase_aspartic_dom_sf"/>
</dbReference>
<dbReference type="InterPro" id="IPR051708">
    <property type="entry name" value="Plant_Aspart_Prot_A1"/>
</dbReference>
<dbReference type="CDD" id="cd05476">
    <property type="entry name" value="pepsin_A_like_plant"/>
    <property type="match status" value="1"/>
</dbReference>
<evidence type="ECO:0000256" key="6">
    <source>
        <dbReference type="SAM" id="Phobius"/>
    </source>
</evidence>
<evidence type="ECO:0000256" key="3">
    <source>
        <dbReference type="ARBA" id="ARBA00022750"/>
    </source>
</evidence>
<dbReference type="InterPro" id="IPR033121">
    <property type="entry name" value="PEPTIDASE_A1"/>
</dbReference>
<feature type="domain" description="Peptidase A1" evidence="7">
    <location>
        <begin position="114"/>
        <end position="473"/>
    </location>
</feature>
<dbReference type="Gene3D" id="2.40.70.10">
    <property type="entry name" value="Acid Proteases"/>
    <property type="match status" value="2"/>
</dbReference>
<dbReference type="InterPro" id="IPR032861">
    <property type="entry name" value="TAXi_N"/>
</dbReference>
<comment type="caution">
    <text evidence="8">The sequence shown here is derived from an EMBL/GenBank/DDBJ whole genome shotgun (WGS) entry which is preliminary data.</text>
</comment>
<keyword evidence="4" id="KW-0378">Hydrolase</keyword>
<organism evidence="8 9">
    <name type="scientific">Rhynchospora pubera</name>
    <dbReference type="NCBI Taxonomy" id="906938"/>
    <lineage>
        <taxon>Eukaryota</taxon>
        <taxon>Viridiplantae</taxon>
        <taxon>Streptophyta</taxon>
        <taxon>Embryophyta</taxon>
        <taxon>Tracheophyta</taxon>
        <taxon>Spermatophyta</taxon>
        <taxon>Magnoliopsida</taxon>
        <taxon>Liliopsida</taxon>
        <taxon>Poales</taxon>
        <taxon>Cyperaceae</taxon>
        <taxon>Cyperoideae</taxon>
        <taxon>Rhynchosporeae</taxon>
        <taxon>Rhynchospora</taxon>
    </lineage>
</organism>
<accession>A0AAV8EUX2</accession>
<keyword evidence="5" id="KW-0325">Glycoprotein</keyword>
<keyword evidence="6" id="KW-1133">Transmembrane helix</keyword>
<dbReference type="AlphaFoldDB" id="A0AAV8EUX2"/>
<dbReference type="PROSITE" id="PS51767">
    <property type="entry name" value="PEPTIDASE_A1"/>
    <property type="match status" value="1"/>
</dbReference>
<dbReference type="GO" id="GO:0004190">
    <property type="term" value="F:aspartic-type endopeptidase activity"/>
    <property type="evidence" value="ECO:0007669"/>
    <property type="project" value="UniProtKB-KW"/>
</dbReference>
<feature type="transmembrane region" description="Helical" evidence="6">
    <location>
        <begin position="21"/>
        <end position="40"/>
    </location>
</feature>
<evidence type="ECO:0000256" key="2">
    <source>
        <dbReference type="ARBA" id="ARBA00022670"/>
    </source>
</evidence>
<dbReference type="SUPFAM" id="SSF50630">
    <property type="entry name" value="Acid proteases"/>
    <property type="match status" value="1"/>
</dbReference>
<evidence type="ECO:0000256" key="1">
    <source>
        <dbReference type="ARBA" id="ARBA00007447"/>
    </source>
</evidence>
<keyword evidence="3" id="KW-0064">Aspartyl protease</keyword>
<protein>
    <submittedName>
        <fullName evidence="8">Eukaryotic aspartyl protease family protein</fullName>
    </submittedName>
</protein>
<dbReference type="PANTHER" id="PTHR47967:SF117">
    <property type="entry name" value="PEPTIDASE A1 DOMAIN-CONTAINING PROTEIN"/>
    <property type="match status" value="1"/>
</dbReference>
<keyword evidence="6" id="KW-0472">Membrane</keyword>
<dbReference type="Proteomes" id="UP001140206">
    <property type="component" value="Chromosome 2"/>
</dbReference>
<dbReference type="Pfam" id="PF14543">
    <property type="entry name" value="TAXi_N"/>
    <property type="match status" value="1"/>
</dbReference>